<reference evidence="1 2" key="1">
    <citation type="journal article" date="2024" name="J Genomics">
        <title>Draft genome sequencing and assembly of Favolaschia claudopus CIRM-BRFM 2984 isolated from oak limbs.</title>
        <authorList>
            <person name="Navarro D."/>
            <person name="Drula E."/>
            <person name="Chaduli D."/>
            <person name="Cazenave R."/>
            <person name="Ahrendt S."/>
            <person name="Wang J."/>
            <person name="Lipzen A."/>
            <person name="Daum C."/>
            <person name="Barry K."/>
            <person name="Grigoriev I.V."/>
            <person name="Favel A."/>
            <person name="Rosso M.N."/>
            <person name="Martin F."/>
        </authorList>
    </citation>
    <scope>NUCLEOTIDE SEQUENCE [LARGE SCALE GENOMIC DNA]</scope>
    <source>
        <strain evidence="1 2">CIRM-BRFM 2984</strain>
    </source>
</reference>
<dbReference type="EMBL" id="JAWWNJ010000189">
    <property type="protein sequence ID" value="KAK6972296.1"/>
    <property type="molecule type" value="Genomic_DNA"/>
</dbReference>
<protein>
    <submittedName>
        <fullName evidence="1">Uncharacterized protein</fullName>
    </submittedName>
</protein>
<gene>
    <name evidence="1" type="ORF">R3P38DRAFT_2486006</name>
</gene>
<name>A0AAV9Z6S3_9AGAR</name>
<proteinExistence type="predicted"/>
<organism evidence="1 2">
    <name type="scientific">Favolaschia claudopus</name>
    <dbReference type="NCBI Taxonomy" id="2862362"/>
    <lineage>
        <taxon>Eukaryota</taxon>
        <taxon>Fungi</taxon>
        <taxon>Dikarya</taxon>
        <taxon>Basidiomycota</taxon>
        <taxon>Agaricomycotina</taxon>
        <taxon>Agaricomycetes</taxon>
        <taxon>Agaricomycetidae</taxon>
        <taxon>Agaricales</taxon>
        <taxon>Marasmiineae</taxon>
        <taxon>Mycenaceae</taxon>
        <taxon>Favolaschia</taxon>
    </lineage>
</organism>
<dbReference type="AlphaFoldDB" id="A0AAV9Z6S3"/>
<feature type="non-terminal residue" evidence="1">
    <location>
        <position position="1"/>
    </location>
</feature>
<feature type="non-terminal residue" evidence="1">
    <location>
        <position position="80"/>
    </location>
</feature>
<evidence type="ECO:0000313" key="1">
    <source>
        <dbReference type="EMBL" id="KAK6972296.1"/>
    </source>
</evidence>
<evidence type="ECO:0000313" key="2">
    <source>
        <dbReference type="Proteomes" id="UP001362999"/>
    </source>
</evidence>
<dbReference type="Proteomes" id="UP001362999">
    <property type="component" value="Unassembled WGS sequence"/>
</dbReference>
<comment type="caution">
    <text evidence="1">The sequence shown here is derived from an EMBL/GenBank/DDBJ whole genome shotgun (WGS) entry which is preliminary data.</text>
</comment>
<sequence length="80" mass="8901">WLGLNGMDPTPELSAIMAHALARLMEPPKLMEKLSEDEQTAQVCSVGAVLLQLLAIQRELNEPFNLNGDLFLDITRDRVV</sequence>
<keyword evidence="2" id="KW-1185">Reference proteome</keyword>
<accession>A0AAV9Z6S3</accession>